<gene>
    <name evidence="9" type="ORF">FW784_14000</name>
</gene>
<keyword evidence="4" id="KW-0808">Transferase</keyword>
<dbReference type="InterPro" id="IPR003661">
    <property type="entry name" value="HisK_dim/P_dom"/>
</dbReference>
<dbReference type="RefSeq" id="WP_149353934.1">
    <property type="nucleotide sequence ID" value="NZ_VTRV01000271.1"/>
</dbReference>
<comment type="catalytic activity">
    <reaction evidence="1">
        <text>ATP + protein L-histidine = ADP + protein N-phospho-L-histidine.</text>
        <dbReference type="EC" id="2.7.13.3"/>
    </reaction>
</comment>
<dbReference type="PRINTS" id="PR00344">
    <property type="entry name" value="BCTRLSENSOR"/>
</dbReference>
<dbReference type="InterPro" id="IPR004358">
    <property type="entry name" value="Sig_transdc_His_kin-like_C"/>
</dbReference>
<dbReference type="CDD" id="cd00082">
    <property type="entry name" value="HisKA"/>
    <property type="match status" value="1"/>
</dbReference>
<evidence type="ECO:0000259" key="8">
    <source>
        <dbReference type="PROSITE" id="PS50113"/>
    </source>
</evidence>
<dbReference type="Gene3D" id="1.10.287.130">
    <property type="match status" value="1"/>
</dbReference>
<feature type="domain" description="PAS" evidence="7">
    <location>
        <begin position="43"/>
        <end position="85"/>
    </location>
</feature>
<dbReference type="InterPro" id="IPR000014">
    <property type="entry name" value="PAS"/>
</dbReference>
<keyword evidence="10" id="KW-1185">Reference proteome</keyword>
<dbReference type="Pfam" id="PF08448">
    <property type="entry name" value="PAS_4"/>
    <property type="match status" value="1"/>
</dbReference>
<accession>A0A5D8YCV1</accession>
<dbReference type="InterPro" id="IPR036890">
    <property type="entry name" value="HATPase_C_sf"/>
</dbReference>
<dbReference type="NCBIfam" id="TIGR00229">
    <property type="entry name" value="sensory_box"/>
    <property type="match status" value="1"/>
</dbReference>
<feature type="domain" description="PAC" evidence="8">
    <location>
        <begin position="108"/>
        <end position="164"/>
    </location>
</feature>
<evidence type="ECO:0000313" key="10">
    <source>
        <dbReference type="Proteomes" id="UP000323164"/>
    </source>
</evidence>
<evidence type="ECO:0000256" key="2">
    <source>
        <dbReference type="ARBA" id="ARBA00012438"/>
    </source>
</evidence>
<name>A0A5D8YCV1_9GAMM</name>
<feature type="domain" description="Histidine kinase" evidence="6">
    <location>
        <begin position="175"/>
        <end position="378"/>
    </location>
</feature>
<dbReference type="InterPro" id="IPR005467">
    <property type="entry name" value="His_kinase_dom"/>
</dbReference>
<dbReference type="Gene3D" id="3.30.565.10">
    <property type="entry name" value="Histidine kinase-like ATPase, C-terminal domain"/>
    <property type="match status" value="1"/>
</dbReference>
<dbReference type="InterPro" id="IPR035965">
    <property type="entry name" value="PAS-like_dom_sf"/>
</dbReference>
<feature type="non-terminal residue" evidence="9">
    <location>
        <position position="1"/>
    </location>
</feature>
<dbReference type="SMART" id="SM00387">
    <property type="entry name" value="HATPase_c"/>
    <property type="match status" value="1"/>
</dbReference>
<reference evidence="9 10" key="1">
    <citation type="submission" date="2019-08" db="EMBL/GenBank/DDBJ databases">
        <title>Draft genome sequence of Lysobacter sp. UKS-15.</title>
        <authorList>
            <person name="Im W.-T."/>
        </authorList>
    </citation>
    <scope>NUCLEOTIDE SEQUENCE [LARGE SCALE GENOMIC DNA]</scope>
    <source>
        <strain evidence="9 10">UKS-15</strain>
    </source>
</reference>
<dbReference type="GO" id="GO:0005886">
    <property type="term" value="C:plasma membrane"/>
    <property type="evidence" value="ECO:0007669"/>
    <property type="project" value="TreeGrafter"/>
</dbReference>
<dbReference type="InterPro" id="IPR003594">
    <property type="entry name" value="HATPase_dom"/>
</dbReference>
<evidence type="ECO:0000256" key="1">
    <source>
        <dbReference type="ARBA" id="ARBA00000085"/>
    </source>
</evidence>
<keyword evidence="5" id="KW-0418">Kinase</keyword>
<dbReference type="PROSITE" id="PS50109">
    <property type="entry name" value="HIS_KIN"/>
    <property type="match status" value="1"/>
</dbReference>
<dbReference type="PROSITE" id="PS50113">
    <property type="entry name" value="PAC"/>
    <property type="match status" value="1"/>
</dbReference>
<keyword evidence="3" id="KW-0597">Phosphoprotein</keyword>
<evidence type="ECO:0000259" key="6">
    <source>
        <dbReference type="PROSITE" id="PS50109"/>
    </source>
</evidence>
<dbReference type="PANTHER" id="PTHR43047:SF72">
    <property type="entry name" value="OSMOSENSING HISTIDINE PROTEIN KINASE SLN1"/>
    <property type="match status" value="1"/>
</dbReference>
<dbReference type="GO" id="GO:0009927">
    <property type="term" value="F:histidine phosphotransfer kinase activity"/>
    <property type="evidence" value="ECO:0007669"/>
    <property type="project" value="TreeGrafter"/>
</dbReference>
<dbReference type="AlphaFoldDB" id="A0A5D8YCV1"/>
<dbReference type="GO" id="GO:0000155">
    <property type="term" value="F:phosphorelay sensor kinase activity"/>
    <property type="evidence" value="ECO:0007669"/>
    <property type="project" value="InterPro"/>
</dbReference>
<evidence type="ECO:0000256" key="3">
    <source>
        <dbReference type="ARBA" id="ARBA00022553"/>
    </source>
</evidence>
<dbReference type="Pfam" id="PF00512">
    <property type="entry name" value="HisKA"/>
    <property type="match status" value="1"/>
</dbReference>
<dbReference type="SMART" id="SM00388">
    <property type="entry name" value="HisKA"/>
    <property type="match status" value="1"/>
</dbReference>
<dbReference type="InterPro" id="IPR000700">
    <property type="entry name" value="PAS-assoc_C"/>
</dbReference>
<dbReference type="Pfam" id="PF02518">
    <property type="entry name" value="HATPase_c"/>
    <property type="match status" value="1"/>
</dbReference>
<dbReference type="CDD" id="cd00130">
    <property type="entry name" value="PAS"/>
    <property type="match status" value="1"/>
</dbReference>
<comment type="caution">
    <text evidence="9">The sequence shown here is derived from an EMBL/GenBank/DDBJ whole genome shotgun (WGS) entry which is preliminary data.</text>
</comment>
<dbReference type="EMBL" id="VTRV01000271">
    <property type="protein sequence ID" value="TZF80545.1"/>
    <property type="molecule type" value="Genomic_DNA"/>
</dbReference>
<dbReference type="InterPro" id="IPR013656">
    <property type="entry name" value="PAS_4"/>
</dbReference>
<proteinExistence type="predicted"/>
<dbReference type="Gene3D" id="3.30.450.20">
    <property type="entry name" value="PAS domain"/>
    <property type="match status" value="1"/>
</dbReference>
<evidence type="ECO:0000256" key="4">
    <source>
        <dbReference type="ARBA" id="ARBA00022679"/>
    </source>
</evidence>
<dbReference type="OrthoDB" id="9764438at2"/>
<organism evidence="9 10">
    <name type="scientific">Cognatilysobacter lacus</name>
    <dbReference type="NCBI Taxonomy" id="1643323"/>
    <lineage>
        <taxon>Bacteria</taxon>
        <taxon>Pseudomonadati</taxon>
        <taxon>Pseudomonadota</taxon>
        <taxon>Gammaproteobacteria</taxon>
        <taxon>Lysobacterales</taxon>
        <taxon>Lysobacteraceae</taxon>
        <taxon>Cognatilysobacter</taxon>
    </lineage>
</organism>
<evidence type="ECO:0000313" key="9">
    <source>
        <dbReference type="EMBL" id="TZF80545.1"/>
    </source>
</evidence>
<dbReference type="EC" id="2.7.13.3" evidence="2"/>
<dbReference type="PANTHER" id="PTHR43047">
    <property type="entry name" value="TWO-COMPONENT HISTIDINE PROTEIN KINASE"/>
    <property type="match status" value="1"/>
</dbReference>
<dbReference type="Proteomes" id="UP000323164">
    <property type="component" value="Unassembled WGS sequence"/>
</dbReference>
<dbReference type="SUPFAM" id="SSF55874">
    <property type="entry name" value="ATPase domain of HSP90 chaperone/DNA topoisomerase II/histidine kinase"/>
    <property type="match status" value="1"/>
</dbReference>
<dbReference type="PROSITE" id="PS50112">
    <property type="entry name" value="PAS"/>
    <property type="match status" value="1"/>
</dbReference>
<dbReference type="SUPFAM" id="SSF55785">
    <property type="entry name" value="PYP-like sensor domain (PAS domain)"/>
    <property type="match status" value="1"/>
</dbReference>
<evidence type="ECO:0000259" key="7">
    <source>
        <dbReference type="PROSITE" id="PS50112"/>
    </source>
</evidence>
<sequence>RVHAEIAIATQQGRLRTTLDRMKLRMPAAALPDGGEYRRLVASDRYLASVLRHAHDAIVSLDPDGFPASWNRGAELLFGLNFEQVRRVPFASLFRNTDAAESALGAALSGSFCMIGLEVARGDDARYLDANFGALRDDGQAVIGAVAILRDITERHRAEEELRATSRHKDEFLAMLAHELRNPLAPIRSAAQILGMLPHPDPRGMHAIEIIGRQAEHMTGLIDDLLDVARVTRGTFALDREILAIGEVVHDAVEQARTLIEARHHALHIELPLTELHVRGDRKRLTQVVANLLVNAAKYTPDGGSITLSVAGDDRHVDLAVVDTGIGMSPELVDRAFELFVQAERSPDRAEGGLGIGLSLVRSLVAMHGGQVAARSEG</sequence>
<protein>
    <recommendedName>
        <fullName evidence="2">histidine kinase</fullName>
        <ecNumber evidence="2">2.7.13.3</ecNumber>
    </recommendedName>
</protein>
<dbReference type="SUPFAM" id="SSF47384">
    <property type="entry name" value="Homodimeric domain of signal transducing histidine kinase"/>
    <property type="match status" value="1"/>
</dbReference>
<dbReference type="InterPro" id="IPR036097">
    <property type="entry name" value="HisK_dim/P_sf"/>
</dbReference>
<evidence type="ECO:0000256" key="5">
    <source>
        <dbReference type="ARBA" id="ARBA00022777"/>
    </source>
</evidence>
<feature type="non-terminal residue" evidence="9">
    <location>
        <position position="378"/>
    </location>
</feature>